<gene>
    <name evidence="1" type="primary">VAC8_2</name>
    <name evidence="1" type="ORF">LTR37_016810</name>
</gene>
<dbReference type="Proteomes" id="UP001281147">
    <property type="component" value="Unassembled WGS sequence"/>
</dbReference>
<protein>
    <submittedName>
        <fullName evidence="1">Vacuolar protein 8</fullName>
    </submittedName>
</protein>
<proteinExistence type="predicted"/>
<sequence length="120" mass="13404">MSDFFRKWYNYCCGGRSKVDYDNVLADSEREAVADLLNYLENRAETDFFSGDPLAALTTLVYSQNIDLQRSASLTFAEITERDVRPVDRATLEPILYLLGSPDIEVQRAASAALGNLAVD</sequence>
<evidence type="ECO:0000313" key="1">
    <source>
        <dbReference type="EMBL" id="KAK3698720.1"/>
    </source>
</evidence>
<keyword evidence="2" id="KW-1185">Reference proteome</keyword>
<feature type="non-terminal residue" evidence="1">
    <location>
        <position position="120"/>
    </location>
</feature>
<reference evidence="1" key="1">
    <citation type="submission" date="2023-07" db="EMBL/GenBank/DDBJ databases">
        <title>Black Yeasts Isolated from many extreme environments.</title>
        <authorList>
            <person name="Coleine C."/>
            <person name="Stajich J.E."/>
            <person name="Selbmann L."/>
        </authorList>
    </citation>
    <scope>NUCLEOTIDE SEQUENCE</scope>
    <source>
        <strain evidence="1">CCFEE 5714</strain>
    </source>
</reference>
<evidence type="ECO:0000313" key="2">
    <source>
        <dbReference type="Proteomes" id="UP001281147"/>
    </source>
</evidence>
<dbReference type="EMBL" id="JAUTXU010000207">
    <property type="protein sequence ID" value="KAK3698720.1"/>
    <property type="molecule type" value="Genomic_DNA"/>
</dbReference>
<accession>A0ACC3MLL4</accession>
<name>A0ACC3MLL4_9PEZI</name>
<organism evidence="1 2">
    <name type="scientific">Vermiconidia calcicola</name>
    <dbReference type="NCBI Taxonomy" id="1690605"/>
    <lineage>
        <taxon>Eukaryota</taxon>
        <taxon>Fungi</taxon>
        <taxon>Dikarya</taxon>
        <taxon>Ascomycota</taxon>
        <taxon>Pezizomycotina</taxon>
        <taxon>Dothideomycetes</taxon>
        <taxon>Dothideomycetidae</taxon>
        <taxon>Mycosphaerellales</taxon>
        <taxon>Extremaceae</taxon>
        <taxon>Vermiconidia</taxon>
    </lineage>
</organism>
<comment type="caution">
    <text evidence="1">The sequence shown here is derived from an EMBL/GenBank/DDBJ whole genome shotgun (WGS) entry which is preliminary data.</text>
</comment>